<accession>A0ABP3FCA5</accession>
<protein>
    <submittedName>
        <fullName evidence="1">Uncharacterized protein</fullName>
    </submittedName>
</protein>
<evidence type="ECO:0000313" key="1">
    <source>
        <dbReference type="EMBL" id="GAA0310085.1"/>
    </source>
</evidence>
<name>A0ABP3FCA5_9GAMM</name>
<dbReference type="Proteomes" id="UP001501787">
    <property type="component" value="Unassembled WGS sequence"/>
</dbReference>
<gene>
    <name evidence="1" type="ORF">GCM10009129_04140</name>
</gene>
<proteinExistence type="predicted"/>
<keyword evidence="2" id="KW-1185">Reference proteome</keyword>
<sequence length="270" mass="31566">MLLGLMFIGAQTHAETRAAMSDYVWEVLPENARETEFSELCDDVEEESGSDPYQRLYLDCLQKAAENHDNRLSRQWGLSETLAREKDTIYIKVPNRRLPLTFREKYSVWSEDSNTYLTLEDYHPKNQTVTIEKNLWESVNTIMVNLKSGIEQEFTGTQLTFSPNRDYAATVDMDVGEQDVILWQLQADGLYHPEDTAEDVQARFWQHMTYYNGEDFDGMAARVTLEWVTDASLIADYYFKMNPEDTAAYRVRFNYVKPKDSDEWQLIPIR</sequence>
<organism evidence="1 2">
    <name type="scientific">Psychrobacter aestuarii</name>
    <dbReference type="NCBI Taxonomy" id="556327"/>
    <lineage>
        <taxon>Bacteria</taxon>
        <taxon>Pseudomonadati</taxon>
        <taxon>Pseudomonadota</taxon>
        <taxon>Gammaproteobacteria</taxon>
        <taxon>Moraxellales</taxon>
        <taxon>Moraxellaceae</taxon>
        <taxon>Psychrobacter</taxon>
    </lineage>
</organism>
<reference evidence="2" key="1">
    <citation type="journal article" date="2019" name="Int. J. Syst. Evol. Microbiol.">
        <title>The Global Catalogue of Microorganisms (GCM) 10K type strain sequencing project: providing services to taxonomists for standard genome sequencing and annotation.</title>
        <authorList>
            <consortium name="The Broad Institute Genomics Platform"/>
            <consortium name="The Broad Institute Genome Sequencing Center for Infectious Disease"/>
            <person name="Wu L."/>
            <person name="Ma J."/>
        </authorList>
    </citation>
    <scope>NUCLEOTIDE SEQUENCE [LARGE SCALE GENOMIC DNA]</scope>
    <source>
        <strain evidence="2">JCM 16343</strain>
    </source>
</reference>
<comment type="caution">
    <text evidence="1">The sequence shown here is derived from an EMBL/GenBank/DDBJ whole genome shotgun (WGS) entry which is preliminary data.</text>
</comment>
<dbReference type="EMBL" id="BAAAFR010000001">
    <property type="protein sequence ID" value="GAA0310085.1"/>
    <property type="molecule type" value="Genomic_DNA"/>
</dbReference>
<evidence type="ECO:0000313" key="2">
    <source>
        <dbReference type="Proteomes" id="UP001501787"/>
    </source>
</evidence>